<evidence type="ECO:0000259" key="1">
    <source>
        <dbReference type="Pfam" id="PF08241"/>
    </source>
</evidence>
<accession>A0A0G0Y760</accession>
<dbReference type="InterPro" id="IPR013216">
    <property type="entry name" value="Methyltransf_11"/>
</dbReference>
<comment type="caution">
    <text evidence="2">The sequence shown here is derived from an EMBL/GenBank/DDBJ whole genome shotgun (WGS) entry which is preliminary data.</text>
</comment>
<evidence type="ECO:0000313" key="2">
    <source>
        <dbReference type="EMBL" id="KKS32574.1"/>
    </source>
</evidence>
<organism evidence="2 3">
    <name type="scientific">Candidatus Amesbacteria bacterium GW2011_GWA2_42_12</name>
    <dbReference type="NCBI Taxonomy" id="1618356"/>
    <lineage>
        <taxon>Bacteria</taxon>
        <taxon>Candidatus Amesiibacteriota</taxon>
    </lineage>
</organism>
<dbReference type="Pfam" id="PF08241">
    <property type="entry name" value="Methyltransf_11"/>
    <property type="match status" value="1"/>
</dbReference>
<gene>
    <name evidence="2" type="ORF">UU93_C0006G0053</name>
</gene>
<dbReference type="GO" id="GO:0032259">
    <property type="term" value="P:methylation"/>
    <property type="evidence" value="ECO:0007669"/>
    <property type="project" value="UniProtKB-KW"/>
</dbReference>
<dbReference type="EMBL" id="LCCN01000006">
    <property type="protein sequence ID" value="KKS32574.1"/>
    <property type="molecule type" value="Genomic_DNA"/>
</dbReference>
<feature type="domain" description="Methyltransferase type 11" evidence="1">
    <location>
        <begin position="46"/>
        <end position="146"/>
    </location>
</feature>
<keyword evidence="2" id="KW-0489">Methyltransferase</keyword>
<dbReference type="GO" id="GO:0008757">
    <property type="term" value="F:S-adenosylmethionine-dependent methyltransferase activity"/>
    <property type="evidence" value="ECO:0007669"/>
    <property type="project" value="InterPro"/>
</dbReference>
<sequence>MQKKPFYDDPDFLYQKYWVGREYENQSEKIAISKLLKNVSVENAADIGGGYGRITKIVSAYTKEITLIEPSGKMRREAKKYLSVLSTPARGAGRQYSVLSGSAEETRLDDASQNLVSIVRVIHHIPDPGNVICELARIIKPHGLLLLEYANSASLKAQIRSIFTGRPILLSSVERRRSANIRRGTIPFVNHHPHTIKKLLYQNGFVIKNTLSVSNFRIPLLKKVLPLKLLLVLESMCQKLFSYGYIGPSIFILAELDNRKNP</sequence>
<reference evidence="2 3" key="1">
    <citation type="journal article" date="2015" name="Nature">
        <title>rRNA introns, odd ribosomes, and small enigmatic genomes across a large radiation of phyla.</title>
        <authorList>
            <person name="Brown C.T."/>
            <person name="Hug L.A."/>
            <person name="Thomas B.C."/>
            <person name="Sharon I."/>
            <person name="Castelle C.J."/>
            <person name="Singh A."/>
            <person name="Wilkins M.J."/>
            <person name="Williams K.H."/>
            <person name="Banfield J.F."/>
        </authorList>
    </citation>
    <scope>NUCLEOTIDE SEQUENCE [LARGE SCALE GENOMIC DNA]</scope>
</reference>
<proteinExistence type="predicted"/>
<name>A0A0G0Y760_9BACT</name>
<dbReference type="STRING" id="1618356.UU93_C0006G0053"/>
<dbReference type="Gene3D" id="3.40.50.150">
    <property type="entry name" value="Vaccinia Virus protein VP39"/>
    <property type="match status" value="1"/>
</dbReference>
<dbReference type="SUPFAM" id="SSF53335">
    <property type="entry name" value="S-adenosyl-L-methionine-dependent methyltransferases"/>
    <property type="match status" value="1"/>
</dbReference>
<dbReference type="InterPro" id="IPR029063">
    <property type="entry name" value="SAM-dependent_MTases_sf"/>
</dbReference>
<protein>
    <submittedName>
        <fullName evidence="2">Phosphatidylethanolamine N-methyltransferase</fullName>
    </submittedName>
</protein>
<dbReference type="Proteomes" id="UP000034160">
    <property type="component" value="Unassembled WGS sequence"/>
</dbReference>
<keyword evidence="2" id="KW-0808">Transferase</keyword>
<evidence type="ECO:0000313" key="3">
    <source>
        <dbReference type="Proteomes" id="UP000034160"/>
    </source>
</evidence>
<dbReference type="AlphaFoldDB" id="A0A0G0Y760"/>